<organism evidence="3 4">
    <name type="scientific">Cryoendolithus antarcticus</name>
    <dbReference type="NCBI Taxonomy" id="1507870"/>
    <lineage>
        <taxon>Eukaryota</taxon>
        <taxon>Fungi</taxon>
        <taxon>Dikarya</taxon>
        <taxon>Ascomycota</taxon>
        <taxon>Pezizomycotina</taxon>
        <taxon>Dothideomycetes</taxon>
        <taxon>Dothideomycetidae</taxon>
        <taxon>Cladosporiales</taxon>
        <taxon>Cladosporiaceae</taxon>
        <taxon>Cryoendolithus</taxon>
    </lineage>
</organism>
<dbReference type="Pfam" id="PF06985">
    <property type="entry name" value="HET"/>
    <property type="match status" value="1"/>
</dbReference>
<feature type="region of interest" description="Disordered" evidence="1">
    <location>
        <begin position="530"/>
        <end position="549"/>
    </location>
</feature>
<dbReference type="InParanoid" id="A0A1V8SY09"/>
<dbReference type="PANTHER" id="PTHR24148:SF64">
    <property type="entry name" value="HETEROKARYON INCOMPATIBILITY DOMAIN-CONTAINING PROTEIN"/>
    <property type="match status" value="1"/>
</dbReference>
<dbReference type="Proteomes" id="UP000192596">
    <property type="component" value="Unassembled WGS sequence"/>
</dbReference>
<feature type="compositionally biased region" description="Low complexity" evidence="1">
    <location>
        <begin position="530"/>
        <end position="542"/>
    </location>
</feature>
<dbReference type="InterPro" id="IPR052895">
    <property type="entry name" value="HetReg/Transcr_Mod"/>
</dbReference>
<evidence type="ECO:0000259" key="2">
    <source>
        <dbReference type="Pfam" id="PF06985"/>
    </source>
</evidence>
<name>A0A1V8SY09_9PEZI</name>
<feature type="domain" description="Heterokaryon incompatibility" evidence="2">
    <location>
        <begin position="121"/>
        <end position="293"/>
    </location>
</feature>
<dbReference type="PANTHER" id="PTHR24148">
    <property type="entry name" value="ANKYRIN REPEAT DOMAIN-CONTAINING PROTEIN 39 HOMOLOG-RELATED"/>
    <property type="match status" value="1"/>
</dbReference>
<evidence type="ECO:0000313" key="4">
    <source>
        <dbReference type="Proteomes" id="UP000192596"/>
    </source>
</evidence>
<dbReference type="STRING" id="1507870.A0A1V8SY09"/>
<evidence type="ECO:0000256" key="1">
    <source>
        <dbReference type="SAM" id="MobiDB-lite"/>
    </source>
</evidence>
<sequence length="645" mass="71519">MVSVSPRLRDSLEYEDPENVDPRMSWGFRSLTLSSAGHSYEDLEYADDERPFSASADPGSARRKRRQRQSDLELSHVESHSYRTVADGDSFRLAVLKPGTGSAPIDIDLIFESSKQPKREYRCLSYCWQATALEYQRRTSGFEALSRVQSLESSVSSIASSTNGIGDAAILVDGYRFSVTTNLLRALRSLRKRNNKILIWVDQICINQEDHVERGHQVSIMKDIFRQASQVIVYLGELPGSEKLVEYAKKSRRGGVEGVKTALKRILPPRQLKDAIQRMLELPWFGRVWVISEVCLAPLVRISFGPETHMSWENLLGLVRDIPVAPSQGFAKSLDLLGNTRQRIAIITQMMAQQKDGAAHADISQLLVLAKSSNATDHRDKIYSFYGMTLLTTTPDYTRSVPGLFIEVICDYVNSIEALYANWKDLSDPSRTLQLMSILYSAGSLHQHYELPSWIPDWTSSWHLAPLWACTTANLNAIPTRNDWAATNRSDFRAGGDRRDNLEITAQVTSSPRLRLSAIVLDHIVATSDTTPASTPAPSPGAKGTAPVSPVTRSLVANGTIRYGRTFFDTQKGFTGLATPGIKSGDVVAILLGGDVPVVLRPLKGGAKAAKLYRLLCECFVESHAVMYGDVAKSEWTRAQDIVLV</sequence>
<dbReference type="InterPro" id="IPR010730">
    <property type="entry name" value="HET"/>
</dbReference>
<dbReference type="EMBL" id="NAJO01000023">
    <property type="protein sequence ID" value="OQO03959.1"/>
    <property type="molecule type" value="Genomic_DNA"/>
</dbReference>
<comment type="caution">
    <text evidence="3">The sequence shown here is derived from an EMBL/GenBank/DDBJ whole genome shotgun (WGS) entry which is preliminary data.</text>
</comment>
<accession>A0A1V8SY09</accession>
<dbReference type="AlphaFoldDB" id="A0A1V8SY09"/>
<gene>
    <name evidence="3" type="ORF">B0A48_10601</name>
</gene>
<reference evidence="4" key="1">
    <citation type="submission" date="2017-03" db="EMBL/GenBank/DDBJ databases">
        <title>Genomes of endolithic fungi from Antarctica.</title>
        <authorList>
            <person name="Coleine C."/>
            <person name="Masonjones S."/>
            <person name="Stajich J.E."/>
        </authorList>
    </citation>
    <scope>NUCLEOTIDE SEQUENCE [LARGE SCALE GENOMIC DNA]</scope>
    <source>
        <strain evidence="4">CCFEE 5527</strain>
    </source>
</reference>
<proteinExistence type="predicted"/>
<feature type="region of interest" description="Disordered" evidence="1">
    <location>
        <begin position="1"/>
        <end position="24"/>
    </location>
</feature>
<dbReference type="OrthoDB" id="3553147at2759"/>
<keyword evidence="4" id="KW-1185">Reference proteome</keyword>
<protein>
    <recommendedName>
        <fullName evidence="2">Heterokaryon incompatibility domain-containing protein</fullName>
    </recommendedName>
</protein>
<evidence type="ECO:0000313" key="3">
    <source>
        <dbReference type="EMBL" id="OQO03959.1"/>
    </source>
</evidence>
<feature type="region of interest" description="Disordered" evidence="1">
    <location>
        <begin position="49"/>
        <end position="73"/>
    </location>
</feature>